<protein>
    <submittedName>
        <fullName evidence="1">Uncharacterized protein</fullName>
    </submittedName>
</protein>
<evidence type="ECO:0000313" key="2">
    <source>
        <dbReference type="Proteomes" id="UP000620262"/>
    </source>
</evidence>
<reference evidence="1 2" key="1">
    <citation type="submission" date="2020-10" db="EMBL/GenBank/DDBJ databases">
        <title>Sequencing the genomes of 1000 actinobacteria strains.</title>
        <authorList>
            <person name="Klenk H.-P."/>
        </authorList>
    </citation>
    <scope>NUCLEOTIDE SEQUENCE [LARGE SCALE GENOMIC DNA]</scope>
    <source>
        <strain evidence="1 2">DSM 7307</strain>
    </source>
</reference>
<dbReference type="Proteomes" id="UP000620262">
    <property type="component" value="Unassembled WGS sequence"/>
</dbReference>
<dbReference type="EMBL" id="JADBEC010000001">
    <property type="protein sequence ID" value="MBE1506550.1"/>
    <property type="molecule type" value="Genomic_DNA"/>
</dbReference>
<proteinExistence type="predicted"/>
<gene>
    <name evidence="1" type="ORF">H4W29_003731</name>
</gene>
<keyword evidence="2" id="KW-1185">Reference proteome</keyword>
<comment type="caution">
    <text evidence="1">The sequence shown here is derived from an EMBL/GenBank/DDBJ whole genome shotgun (WGS) entry which is preliminary data.</text>
</comment>
<organism evidence="1 2">
    <name type="scientific">Rhizobium viscosum</name>
    <name type="common">Arthrobacter viscosus</name>
    <dbReference type="NCBI Taxonomy" id="1673"/>
    <lineage>
        <taxon>Bacteria</taxon>
        <taxon>Pseudomonadati</taxon>
        <taxon>Pseudomonadota</taxon>
        <taxon>Alphaproteobacteria</taxon>
        <taxon>Hyphomicrobiales</taxon>
        <taxon>Rhizobiaceae</taxon>
        <taxon>Rhizobium/Agrobacterium group</taxon>
        <taxon>Rhizobium</taxon>
    </lineage>
</organism>
<name>A0ABR9ITM4_RHIVS</name>
<sequence>MPWRFVNLESGRNVGFETRQVIRRVSVLT</sequence>
<evidence type="ECO:0000313" key="1">
    <source>
        <dbReference type="EMBL" id="MBE1506550.1"/>
    </source>
</evidence>
<accession>A0ABR9ITM4</accession>